<feature type="compositionally biased region" description="Low complexity" evidence="1">
    <location>
        <begin position="244"/>
        <end position="258"/>
    </location>
</feature>
<dbReference type="GO" id="GO:0046872">
    <property type="term" value="F:metal ion binding"/>
    <property type="evidence" value="ECO:0007669"/>
    <property type="project" value="InterPro"/>
</dbReference>
<dbReference type="AlphaFoldDB" id="A0A6A3AUF1"/>
<protein>
    <submittedName>
        <fullName evidence="3">Peroxisome bioproteinsis protein 19-2</fullName>
    </submittedName>
</protein>
<sequence>MPFTYGGRRRMRELCTLDDFQNLTSPLLITGKEEMDMVKKRSKNLVLFRVGLSEQTRETVRGLESMSKPTGHDFAVDAMMDDLDMESIVETMMKQLLSKEILREPMKEIGERYPQWLEEHKASLSKEDYERYSNQCELIMELNGVYENDPTNFTRIFDLMQNMQDCGQPPNDILQQLAPDFDLFNLNHISIFLLQIPRNDLRTKLSYNVRQQPVLKNQNGRKRKQPVPSSGPANRLGTANIAGPSPSSAPSTPSTHAPGDVISMPTLPHSGSSSKPIIMFGADGADTLASPSNQLWGDKDLELQAEMDRFVEDGSLDDNVESFLSHDDTDPRDVVGRCFTFMEVNSVRTSSSKVTCCHFSSDGKLLATGGHDKKDIQVTLCHLTSIQLKMILSALVMVTVKYDIGVSTMGAVQDVSCFFIQNVISFQVKACSSASIARLKNLNRRTLDVLAVRLYFYYSLCYELTGSLAEIRRLKWQILAYGKKLIKSGHITKESFGAKVAVSRKRKNSMLEAQRLLRPPPNHVASVVVIESFEFEEYEDAPILGKPIIFATDTMGSIGLNVKIKWRKLPSNLLLPSKRSQSVKQGSQGKSEFKVESPVWRAGKLYRLETVKDVYILELSWALPCLLQEYLKKPEDYLAHLLGHGI</sequence>
<dbReference type="InterPro" id="IPR011249">
    <property type="entry name" value="Metalloenz_LuxS/M16"/>
</dbReference>
<dbReference type="SUPFAM" id="SSF50978">
    <property type="entry name" value="WD40 repeat-like"/>
    <property type="match status" value="1"/>
</dbReference>
<feature type="domain" description="26S proteasome non-ATPase regulatory subunit 3 N-terminal TPR repeats" evidence="2">
    <location>
        <begin position="429"/>
        <end position="473"/>
    </location>
</feature>
<name>A0A6A3AUF1_HIBSY</name>
<organism evidence="3 4">
    <name type="scientific">Hibiscus syriacus</name>
    <name type="common">Rose of Sharon</name>
    <dbReference type="NCBI Taxonomy" id="106335"/>
    <lineage>
        <taxon>Eukaryota</taxon>
        <taxon>Viridiplantae</taxon>
        <taxon>Streptophyta</taxon>
        <taxon>Embryophyta</taxon>
        <taxon>Tracheophyta</taxon>
        <taxon>Spermatophyta</taxon>
        <taxon>Magnoliopsida</taxon>
        <taxon>eudicotyledons</taxon>
        <taxon>Gunneridae</taxon>
        <taxon>Pentapetalae</taxon>
        <taxon>rosids</taxon>
        <taxon>malvids</taxon>
        <taxon>Malvales</taxon>
        <taxon>Malvaceae</taxon>
        <taxon>Malvoideae</taxon>
        <taxon>Hibiscus</taxon>
    </lineage>
</organism>
<dbReference type="SUPFAM" id="SSF63411">
    <property type="entry name" value="LuxS/MPP-like metallohydrolase"/>
    <property type="match status" value="1"/>
</dbReference>
<dbReference type="Pfam" id="PF25573">
    <property type="entry name" value="TPR_PSMD3_N"/>
    <property type="match status" value="1"/>
</dbReference>
<reference evidence="3" key="1">
    <citation type="submission" date="2019-09" db="EMBL/GenBank/DDBJ databases">
        <title>Draft genome information of white flower Hibiscus syriacus.</title>
        <authorList>
            <person name="Kim Y.-M."/>
        </authorList>
    </citation>
    <scope>NUCLEOTIDE SEQUENCE [LARGE SCALE GENOMIC DNA]</scope>
    <source>
        <strain evidence="3">YM2019G1</strain>
    </source>
</reference>
<gene>
    <name evidence="3" type="ORF">F3Y22_tig00110347pilonHSYRG00067</name>
</gene>
<dbReference type="EMBL" id="VEPZ02000947">
    <property type="protein sequence ID" value="KAE8708311.1"/>
    <property type="molecule type" value="Genomic_DNA"/>
</dbReference>
<dbReference type="Gene3D" id="2.130.10.10">
    <property type="entry name" value="YVTN repeat-like/Quinoprotein amine dehydrogenase"/>
    <property type="match status" value="1"/>
</dbReference>
<dbReference type="PANTHER" id="PTHR12774:SF2">
    <property type="entry name" value="PEROXISOMAL BIOGENESIS FACTOR 19"/>
    <property type="match status" value="1"/>
</dbReference>
<dbReference type="GO" id="GO:0033328">
    <property type="term" value="F:peroxisome membrane targeting sequence binding"/>
    <property type="evidence" value="ECO:0007669"/>
    <property type="project" value="TreeGrafter"/>
</dbReference>
<proteinExistence type="predicted"/>
<dbReference type="InterPro" id="IPR038322">
    <property type="entry name" value="Pex19_C_sf"/>
</dbReference>
<evidence type="ECO:0000259" key="2">
    <source>
        <dbReference type="Pfam" id="PF25573"/>
    </source>
</evidence>
<keyword evidence="4" id="KW-1185">Reference proteome</keyword>
<dbReference type="InterPro" id="IPR036322">
    <property type="entry name" value="WD40_repeat_dom_sf"/>
</dbReference>
<dbReference type="Pfam" id="PF04614">
    <property type="entry name" value="Pex19"/>
    <property type="match status" value="1"/>
</dbReference>
<accession>A0A6A3AUF1</accession>
<feature type="region of interest" description="Disordered" evidence="1">
    <location>
        <begin position="212"/>
        <end position="275"/>
    </location>
</feature>
<dbReference type="Proteomes" id="UP000436088">
    <property type="component" value="Unassembled WGS sequence"/>
</dbReference>
<dbReference type="PANTHER" id="PTHR12774">
    <property type="entry name" value="PEROXISOMAL BIOGENESIS FACTOR 19"/>
    <property type="match status" value="1"/>
</dbReference>
<dbReference type="InterPro" id="IPR015943">
    <property type="entry name" value="WD40/YVTN_repeat-like_dom_sf"/>
</dbReference>
<dbReference type="GO" id="GO:0045046">
    <property type="term" value="P:protein import into peroxisome membrane"/>
    <property type="evidence" value="ECO:0007669"/>
    <property type="project" value="TreeGrafter"/>
</dbReference>
<comment type="caution">
    <text evidence="3">The sequence shown here is derived from an EMBL/GenBank/DDBJ whole genome shotgun (WGS) entry which is preliminary data.</text>
</comment>
<evidence type="ECO:0000256" key="1">
    <source>
        <dbReference type="SAM" id="MobiDB-lite"/>
    </source>
</evidence>
<evidence type="ECO:0000313" key="3">
    <source>
        <dbReference type="EMBL" id="KAE8708311.1"/>
    </source>
</evidence>
<dbReference type="Gene3D" id="1.20.120.900">
    <property type="entry name" value="Pex19, mPTS binding domain"/>
    <property type="match status" value="1"/>
</dbReference>
<dbReference type="Gene3D" id="3.30.830.10">
    <property type="entry name" value="Metalloenzyme, LuxS/M16 peptidase-like"/>
    <property type="match status" value="1"/>
</dbReference>
<dbReference type="InterPro" id="IPR057985">
    <property type="entry name" value="TPR_PSMD3_N"/>
</dbReference>
<dbReference type="InterPro" id="IPR006708">
    <property type="entry name" value="Pex19"/>
</dbReference>
<evidence type="ECO:0000313" key="4">
    <source>
        <dbReference type="Proteomes" id="UP000436088"/>
    </source>
</evidence>
<dbReference type="GO" id="GO:0005778">
    <property type="term" value="C:peroxisomal membrane"/>
    <property type="evidence" value="ECO:0007669"/>
    <property type="project" value="TreeGrafter"/>
</dbReference>